<protein>
    <submittedName>
        <fullName evidence="2">Uncharacterized protein</fullName>
    </submittedName>
</protein>
<keyword evidence="1" id="KW-0812">Transmembrane</keyword>
<feature type="transmembrane region" description="Helical" evidence="1">
    <location>
        <begin position="104"/>
        <end position="123"/>
    </location>
</feature>
<dbReference type="EMBL" id="VCAO01000010">
    <property type="protein sequence ID" value="TMM45849.1"/>
    <property type="molecule type" value="Genomic_DNA"/>
</dbReference>
<comment type="caution">
    <text evidence="2">The sequence shown here is derived from an EMBL/GenBank/DDBJ whole genome shotgun (WGS) entry which is preliminary data.</text>
</comment>
<reference evidence="2 3" key="1">
    <citation type="submission" date="2019-05" db="EMBL/GenBank/DDBJ databases">
        <title>Erythrobacter marisflavi sp. nov., isolated from isolated from water of an estuary environment.</title>
        <authorList>
            <person name="Yoon J.-H."/>
        </authorList>
    </citation>
    <scope>NUCLEOTIDE SEQUENCE [LARGE SCALE GENOMIC DNA]</scope>
    <source>
        <strain evidence="2 3">KEM-5</strain>
    </source>
</reference>
<evidence type="ECO:0000313" key="2">
    <source>
        <dbReference type="EMBL" id="TMM45849.1"/>
    </source>
</evidence>
<keyword evidence="3" id="KW-1185">Reference proteome</keyword>
<gene>
    <name evidence="2" type="ORF">FEV51_12220</name>
</gene>
<accession>A0A5S3P001</accession>
<dbReference type="AlphaFoldDB" id="A0A5S3P001"/>
<evidence type="ECO:0000313" key="3">
    <source>
        <dbReference type="Proteomes" id="UP000309668"/>
    </source>
</evidence>
<name>A0A5S3P001_9SPHN</name>
<keyword evidence="1" id="KW-1133">Transmembrane helix</keyword>
<dbReference type="Proteomes" id="UP000309668">
    <property type="component" value="Unassembled WGS sequence"/>
</dbReference>
<keyword evidence="1" id="KW-0472">Membrane</keyword>
<organism evidence="2 3">
    <name type="scientific">Qipengyuania marisflavi</name>
    <dbReference type="NCBI Taxonomy" id="2486356"/>
    <lineage>
        <taxon>Bacteria</taxon>
        <taxon>Pseudomonadati</taxon>
        <taxon>Pseudomonadota</taxon>
        <taxon>Alphaproteobacteria</taxon>
        <taxon>Sphingomonadales</taxon>
        <taxon>Erythrobacteraceae</taxon>
        <taxon>Qipengyuania</taxon>
    </lineage>
</organism>
<sequence length="124" mass="13718">MDEVAISVGLAGDGDEISAIYDVENAFNIKFDYDYVRNWITAGDLFASLKKTLSDSELAEIGLWDRFAIALCQETGVDPKALKPESLLILEGHSWRRIHDALSWLWVIGFALIALLGVAAYILS</sequence>
<evidence type="ECO:0000256" key="1">
    <source>
        <dbReference type="SAM" id="Phobius"/>
    </source>
</evidence>
<dbReference type="RefSeq" id="WP_138619344.1">
    <property type="nucleotide sequence ID" value="NZ_VCAO01000010.1"/>
</dbReference>
<proteinExistence type="predicted"/>
<dbReference type="OrthoDB" id="7596079at2"/>